<feature type="transmembrane region" description="Helical" evidence="1">
    <location>
        <begin position="41"/>
        <end position="60"/>
    </location>
</feature>
<comment type="caution">
    <text evidence="2">The sequence shown here is derived from an EMBL/GenBank/DDBJ whole genome shotgun (WGS) entry which is preliminary data.</text>
</comment>
<evidence type="ECO:0000313" key="2">
    <source>
        <dbReference type="EMBL" id="KAJ8906961.1"/>
    </source>
</evidence>
<dbReference type="AlphaFoldDB" id="A0AAV8UZD3"/>
<proteinExistence type="predicted"/>
<keyword evidence="1" id="KW-0812">Transmembrane</keyword>
<gene>
    <name evidence="2" type="ORF">NDN08_003444</name>
</gene>
<dbReference type="Pfam" id="PF11375">
    <property type="entry name" value="DUF3177"/>
    <property type="match status" value="1"/>
</dbReference>
<accession>A0AAV8UZD3</accession>
<keyword evidence="1" id="KW-0472">Membrane</keyword>
<dbReference type="InterPro" id="IPR021515">
    <property type="entry name" value="DUF3177"/>
</dbReference>
<sequence>MSADAPVNGFKFVQDVLVSPLFDSLNMATPEWLRTLVWVDFRLALLLFVSYPLWLFIGSFGEENDALKRVMIGYWQASSLLMLTVFLNITEQPIGTFTGMFVQIMIPITIWWWKDLVAEIDADNSFMCQAFRLWRWPATVLSVMGTATQFSLQRCNFVSSLLADPICGAWLEPPFNFHRLLIPFASTETLNAIAYAGLITYFGYLAYYVAVPLPRASRSGRKERDCFSSVSVLTSWGWLKPRSDV</sequence>
<evidence type="ECO:0000313" key="3">
    <source>
        <dbReference type="Proteomes" id="UP001157974"/>
    </source>
</evidence>
<feature type="transmembrane region" description="Helical" evidence="1">
    <location>
        <begin position="95"/>
        <end position="113"/>
    </location>
</feature>
<name>A0AAV8UZD3_9RHOD</name>
<evidence type="ECO:0000256" key="1">
    <source>
        <dbReference type="SAM" id="Phobius"/>
    </source>
</evidence>
<reference evidence="2 3" key="1">
    <citation type="journal article" date="2023" name="Nat. Commun.">
        <title>Origin of minicircular mitochondrial genomes in red algae.</title>
        <authorList>
            <person name="Lee Y."/>
            <person name="Cho C.H."/>
            <person name="Lee Y.M."/>
            <person name="Park S.I."/>
            <person name="Yang J.H."/>
            <person name="West J.A."/>
            <person name="Bhattacharya D."/>
            <person name="Yoon H.S."/>
        </authorList>
    </citation>
    <scope>NUCLEOTIDE SEQUENCE [LARGE SCALE GENOMIC DNA]</scope>
    <source>
        <strain evidence="2 3">CCMP1338</strain>
        <tissue evidence="2">Whole cell</tissue>
    </source>
</reference>
<keyword evidence="1" id="KW-1133">Transmembrane helix</keyword>
<protein>
    <recommendedName>
        <fullName evidence="4">ABC-2 type transporter domain-containing protein</fullName>
    </recommendedName>
</protein>
<evidence type="ECO:0008006" key="4">
    <source>
        <dbReference type="Google" id="ProtNLM"/>
    </source>
</evidence>
<dbReference type="Proteomes" id="UP001157974">
    <property type="component" value="Unassembled WGS sequence"/>
</dbReference>
<feature type="transmembrane region" description="Helical" evidence="1">
    <location>
        <begin position="72"/>
        <end position="89"/>
    </location>
</feature>
<organism evidence="2 3">
    <name type="scientific">Rhodosorus marinus</name>
    <dbReference type="NCBI Taxonomy" id="101924"/>
    <lineage>
        <taxon>Eukaryota</taxon>
        <taxon>Rhodophyta</taxon>
        <taxon>Stylonematophyceae</taxon>
        <taxon>Stylonematales</taxon>
        <taxon>Stylonemataceae</taxon>
        <taxon>Rhodosorus</taxon>
    </lineage>
</organism>
<feature type="transmembrane region" description="Helical" evidence="1">
    <location>
        <begin position="192"/>
        <end position="211"/>
    </location>
</feature>
<keyword evidence="3" id="KW-1185">Reference proteome</keyword>
<dbReference type="EMBL" id="JAMWBK010000003">
    <property type="protein sequence ID" value="KAJ8906961.1"/>
    <property type="molecule type" value="Genomic_DNA"/>
</dbReference>